<feature type="compositionally biased region" description="Basic and acidic residues" evidence="1">
    <location>
        <begin position="98"/>
        <end position="107"/>
    </location>
</feature>
<dbReference type="EnsemblProtists" id="EKX36221">
    <property type="protein sequence ID" value="EKX36221"/>
    <property type="gene ID" value="GUITHDRAFT_117577"/>
</dbReference>
<reference evidence="3" key="3">
    <citation type="submission" date="2015-06" db="UniProtKB">
        <authorList>
            <consortium name="EnsemblProtists"/>
        </authorList>
    </citation>
    <scope>IDENTIFICATION</scope>
</reference>
<dbReference type="RefSeq" id="XP_005823201.1">
    <property type="nucleotide sequence ID" value="XM_005823144.1"/>
</dbReference>
<reference evidence="2 4" key="1">
    <citation type="journal article" date="2012" name="Nature">
        <title>Algal genomes reveal evolutionary mosaicism and the fate of nucleomorphs.</title>
        <authorList>
            <consortium name="DOE Joint Genome Institute"/>
            <person name="Curtis B.A."/>
            <person name="Tanifuji G."/>
            <person name="Burki F."/>
            <person name="Gruber A."/>
            <person name="Irimia M."/>
            <person name="Maruyama S."/>
            <person name="Arias M.C."/>
            <person name="Ball S.G."/>
            <person name="Gile G.H."/>
            <person name="Hirakawa Y."/>
            <person name="Hopkins J.F."/>
            <person name="Kuo A."/>
            <person name="Rensing S.A."/>
            <person name="Schmutz J."/>
            <person name="Symeonidi A."/>
            <person name="Elias M."/>
            <person name="Eveleigh R.J."/>
            <person name="Herman E.K."/>
            <person name="Klute M.J."/>
            <person name="Nakayama T."/>
            <person name="Obornik M."/>
            <person name="Reyes-Prieto A."/>
            <person name="Armbrust E.V."/>
            <person name="Aves S.J."/>
            <person name="Beiko R.G."/>
            <person name="Coutinho P."/>
            <person name="Dacks J.B."/>
            <person name="Durnford D.G."/>
            <person name="Fast N.M."/>
            <person name="Green B.R."/>
            <person name="Grisdale C.J."/>
            <person name="Hempel F."/>
            <person name="Henrissat B."/>
            <person name="Hoppner M.P."/>
            <person name="Ishida K."/>
            <person name="Kim E."/>
            <person name="Koreny L."/>
            <person name="Kroth P.G."/>
            <person name="Liu Y."/>
            <person name="Malik S.B."/>
            <person name="Maier U.G."/>
            <person name="McRose D."/>
            <person name="Mock T."/>
            <person name="Neilson J.A."/>
            <person name="Onodera N.T."/>
            <person name="Poole A.M."/>
            <person name="Pritham E.J."/>
            <person name="Richards T.A."/>
            <person name="Rocap G."/>
            <person name="Roy S.W."/>
            <person name="Sarai C."/>
            <person name="Schaack S."/>
            <person name="Shirato S."/>
            <person name="Slamovits C.H."/>
            <person name="Spencer D.F."/>
            <person name="Suzuki S."/>
            <person name="Worden A.Z."/>
            <person name="Zauner S."/>
            <person name="Barry K."/>
            <person name="Bell C."/>
            <person name="Bharti A.K."/>
            <person name="Crow J.A."/>
            <person name="Grimwood J."/>
            <person name="Kramer R."/>
            <person name="Lindquist E."/>
            <person name="Lucas S."/>
            <person name="Salamov A."/>
            <person name="McFadden G.I."/>
            <person name="Lane C.E."/>
            <person name="Keeling P.J."/>
            <person name="Gray M.W."/>
            <person name="Grigoriev I.V."/>
            <person name="Archibald J.M."/>
        </authorList>
    </citation>
    <scope>NUCLEOTIDE SEQUENCE</scope>
    <source>
        <strain evidence="2 4">CCMP2712</strain>
    </source>
</reference>
<keyword evidence="4" id="KW-1185">Reference proteome</keyword>
<accession>L1IJ02</accession>
<dbReference type="KEGG" id="gtt:GUITHDRAFT_117577"/>
<evidence type="ECO:0000313" key="2">
    <source>
        <dbReference type="EMBL" id="EKX36221.1"/>
    </source>
</evidence>
<dbReference type="Proteomes" id="UP000011087">
    <property type="component" value="Unassembled WGS sequence"/>
</dbReference>
<feature type="compositionally biased region" description="Acidic residues" evidence="1">
    <location>
        <begin position="126"/>
        <end position="138"/>
    </location>
</feature>
<dbReference type="HOGENOM" id="CLU_1859069_0_0_1"/>
<name>L1IJ02_GUITC</name>
<dbReference type="GeneID" id="17292949"/>
<sequence length="138" mass="15649">MDRKLQKMNAKLNPTKLPHNPISKNARKKEMELKSKEQKQIRAQAEKSLDAANWTKEVFKGDKFAGRVEESLEDKLVKSAVGLVTYDELCEKRETLAQEMASEKEAEASAAKKHKKQKSRSTLSFDVDEDETGLAEEP</sequence>
<feature type="region of interest" description="Disordered" evidence="1">
    <location>
        <begin position="1"/>
        <end position="39"/>
    </location>
</feature>
<proteinExistence type="predicted"/>
<reference evidence="4" key="2">
    <citation type="submission" date="2012-11" db="EMBL/GenBank/DDBJ databases">
        <authorList>
            <person name="Kuo A."/>
            <person name="Curtis B.A."/>
            <person name="Tanifuji G."/>
            <person name="Burki F."/>
            <person name="Gruber A."/>
            <person name="Irimia M."/>
            <person name="Maruyama S."/>
            <person name="Arias M.C."/>
            <person name="Ball S.G."/>
            <person name="Gile G.H."/>
            <person name="Hirakawa Y."/>
            <person name="Hopkins J.F."/>
            <person name="Rensing S.A."/>
            <person name="Schmutz J."/>
            <person name="Symeonidi A."/>
            <person name="Elias M."/>
            <person name="Eveleigh R.J."/>
            <person name="Herman E.K."/>
            <person name="Klute M.J."/>
            <person name="Nakayama T."/>
            <person name="Obornik M."/>
            <person name="Reyes-Prieto A."/>
            <person name="Armbrust E.V."/>
            <person name="Aves S.J."/>
            <person name="Beiko R.G."/>
            <person name="Coutinho P."/>
            <person name="Dacks J.B."/>
            <person name="Durnford D.G."/>
            <person name="Fast N.M."/>
            <person name="Green B.R."/>
            <person name="Grisdale C."/>
            <person name="Hempe F."/>
            <person name="Henrissat B."/>
            <person name="Hoppner M.P."/>
            <person name="Ishida K.-I."/>
            <person name="Kim E."/>
            <person name="Koreny L."/>
            <person name="Kroth P.G."/>
            <person name="Liu Y."/>
            <person name="Malik S.-B."/>
            <person name="Maier U.G."/>
            <person name="McRose D."/>
            <person name="Mock T."/>
            <person name="Neilson J.A."/>
            <person name="Onodera N.T."/>
            <person name="Poole A.M."/>
            <person name="Pritham E.J."/>
            <person name="Richards T.A."/>
            <person name="Rocap G."/>
            <person name="Roy S.W."/>
            <person name="Sarai C."/>
            <person name="Schaack S."/>
            <person name="Shirato S."/>
            <person name="Slamovits C.H."/>
            <person name="Spencer D.F."/>
            <person name="Suzuki S."/>
            <person name="Worden A.Z."/>
            <person name="Zauner S."/>
            <person name="Barry K."/>
            <person name="Bell C."/>
            <person name="Bharti A.K."/>
            <person name="Crow J.A."/>
            <person name="Grimwood J."/>
            <person name="Kramer R."/>
            <person name="Lindquist E."/>
            <person name="Lucas S."/>
            <person name="Salamov A."/>
            <person name="McFadden G.I."/>
            <person name="Lane C.E."/>
            <person name="Keeling P.J."/>
            <person name="Gray M.W."/>
            <person name="Grigoriev I.V."/>
            <person name="Archibald J.M."/>
        </authorList>
    </citation>
    <scope>NUCLEOTIDE SEQUENCE</scope>
    <source>
        <strain evidence="4">CCMP2712</strain>
    </source>
</reference>
<feature type="compositionally biased region" description="Basic and acidic residues" evidence="1">
    <location>
        <begin position="28"/>
        <end position="39"/>
    </location>
</feature>
<feature type="region of interest" description="Disordered" evidence="1">
    <location>
        <begin position="98"/>
        <end position="138"/>
    </location>
</feature>
<evidence type="ECO:0000256" key="1">
    <source>
        <dbReference type="SAM" id="MobiDB-lite"/>
    </source>
</evidence>
<protein>
    <submittedName>
        <fullName evidence="2 3">Uncharacterized protein</fullName>
    </submittedName>
</protein>
<evidence type="ECO:0000313" key="4">
    <source>
        <dbReference type="Proteomes" id="UP000011087"/>
    </source>
</evidence>
<gene>
    <name evidence="2" type="ORF">GUITHDRAFT_117577</name>
</gene>
<dbReference type="AlphaFoldDB" id="L1IJ02"/>
<evidence type="ECO:0000313" key="3">
    <source>
        <dbReference type="EnsemblProtists" id="EKX36221"/>
    </source>
</evidence>
<organism evidence="2">
    <name type="scientific">Guillardia theta (strain CCMP2712)</name>
    <name type="common">Cryptophyte</name>
    <dbReference type="NCBI Taxonomy" id="905079"/>
    <lineage>
        <taxon>Eukaryota</taxon>
        <taxon>Cryptophyceae</taxon>
        <taxon>Pyrenomonadales</taxon>
        <taxon>Geminigeraceae</taxon>
        <taxon>Guillardia</taxon>
    </lineage>
</organism>
<dbReference type="EMBL" id="JH993077">
    <property type="protein sequence ID" value="EKX36221.1"/>
    <property type="molecule type" value="Genomic_DNA"/>
</dbReference>
<dbReference type="PaxDb" id="55529-EKX36221"/>